<dbReference type="EMBL" id="JACHOP010000028">
    <property type="protein sequence ID" value="MBB5759792.1"/>
    <property type="molecule type" value="Genomic_DNA"/>
</dbReference>
<evidence type="ECO:0000313" key="7">
    <source>
        <dbReference type="Proteomes" id="UP000583454"/>
    </source>
</evidence>
<dbReference type="GO" id="GO:0004848">
    <property type="term" value="F:ureidoglycolate hydrolase activity"/>
    <property type="evidence" value="ECO:0007669"/>
    <property type="project" value="InterPro"/>
</dbReference>
<dbReference type="SUPFAM" id="SSF51182">
    <property type="entry name" value="RmlC-like cupins"/>
    <property type="match status" value="1"/>
</dbReference>
<evidence type="ECO:0000313" key="6">
    <source>
        <dbReference type="EMBL" id="MBB5759792.1"/>
    </source>
</evidence>
<dbReference type="PIRSF" id="PIRSF017306">
    <property type="entry name" value="Ureidogly_hydro"/>
    <property type="match status" value="1"/>
</dbReference>
<dbReference type="CDD" id="cd20298">
    <property type="entry name" value="cupin_UAH"/>
    <property type="match status" value="1"/>
</dbReference>
<evidence type="ECO:0000256" key="3">
    <source>
        <dbReference type="ARBA" id="ARBA00023239"/>
    </source>
</evidence>
<dbReference type="Proteomes" id="UP000583454">
    <property type="component" value="Unassembled WGS sequence"/>
</dbReference>
<keyword evidence="3 5" id="KW-0456">Lyase</keyword>
<keyword evidence="7" id="KW-1185">Reference proteome</keyword>
<reference evidence="6 7" key="1">
    <citation type="submission" date="2020-08" db="EMBL/GenBank/DDBJ databases">
        <title>Genomic Encyclopedia of Type Strains, Phase IV (KMG-IV): sequencing the most valuable type-strain genomes for metagenomic binning, comparative biology and taxonomic classification.</title>
        <authorList>
            <person name="Goeker M."/>
        </authorList>
    </citation>
    <scope>NUCLEOTIDE SEQUENCE [LARGE SCALE GENOMIC DNA]</scope>
    <source>
        <strain evidence="6 7">DSM 2163</strain>
    </source>
</reference>
<accession>A0A840ZNJ3</accession>
<dbReference type="HAMAP" id="MF_00616">
    <property type="entry name" value="Ureidogly_lyase"/>
    <property type="match status" value="1"/>
</dbReference>
<dbReference type="GO" id="GO:0006145">
    <property type="term" value="P:purine nucleobase catabolic process"/>
    <property type="evidence" value="ECO:0007669"/>
    <property type="project" value="UniProtKB-UniRule"/>
</dbReference>
<evidence type="ECO:0000256" key="4">
    <source>
        <dbReference type="ARBA" id="ARBA00047684"/>
    </source>
</evidence>
<evidence type="ECO:0000256" key="5">
    <source>
        <dbReference type="HAMAP-Rule" id="MF_00616"/>
    </source>
</evidence>
<dbReference type="PANTHER" id="PTHR21221">
    <property type="entry name" value="UREIDOGLYCOLATE HYDROLASE"/>
    <property type="match status" value="1"/>
</dbReference>
<comment type="cofactor">
    <cofactor evidence="5">
        <name>Ni(2+)</name>
        <dbReference type="ChEBI" id="CHEBI:49786"/>
    </cofactor>
</comment>
<evidence type="ECO:0000256" key="1">
    <source>
        <dbReference type="ARBA" id="ARBA00011738"/>
    </source>
</evidence>
<proteinExistence type="inferred from homology"/>
<comment type="similarity">
    <text evidence="5">Belongs to the ureidoglycolate lyase family.</text>
</comment>
<dbReference type="AlphaFoldDB" id="A0A840ZNJ3"/>
<dbReference type="UniPathway" id="UPA00395"/>
<comment type="function">
    <text evidence="5">Catalyzes the catabolism of the allantoin degradation intermediate (S)-ureidoglycolate, generating urea and glyoxylate. Involved in the utilization of allantoin as nitrogen source.</text>
</comment>
<evidence type="ECO:0000256" key="2">
    <source>
        <dbReference type="ARBA" id="ARBA00022631"/>
    </source>
</evidence>
<dbReference type="InterPro" id="IPR007247">
    <property type="entry name" value="Ureidogly_lyase"/>
</dbReference>
<keyword evidence="2 5" id="KW-0659">Purine metabolism</keyword>
<organism evidence="6 7">
    <name type="scientific">Methylorubrum rhodinum</name>
    <dbReference type="NCBI Taxonomy" id="29428"/>
    <lineage>
        <taxon>Bacteria</taxon>
        <taxon>Pseudomonadati</taxon>
        <taxon>Pseudomonadota</taxon>
        <taxon>Alphaproteobacteria</taxon>
        <taxon>Hyphomicrobiales</taxon>
        <taxon>Methylobacteriaceae</taxon>
        <taxon>Methylorubrum</taxon>
    </lineage>
</organism>
<dbReference type="GO" id="GO:0000256">
    <property type="term" value="P:allantoin catabolic process"/>
    <property type="evidence" value="ECO:0007669"/>
    <property type="project" value="UniProtKB-UniRule"/>
</dbReference>
<dbReference type="GO" id="GO:0050385">
    <property type="term" value="F:ureidoglycolate lyase activity"/>
    <property type="evidence" value="ECO:0007669"/>
    <property type="project" value="UniProtKB-UniRule"/>
</dbReference>
<comment type="pathway">
    <text evidence="5">Nitrogen metabolism; (S)-allantoin degradation.</text>
</comment>
<name>A0A840ZNJ3_9HYPH</name>
<protein>
    <recommendedName>
        <fullName evidence="5">Ureidoglycolate lyase</fullName>
        <ecNumber evidence="5">4.3.2.3</ecNumber>
    </recommendedName>
    <alternativeName>
        <fullName evidence="5">Ureidoglycolatase</fullName>
    </alternativeName>
</protein>
<comment type="caution">
    <text evidence="6">The sequence shown here is derived from an EMBL/GenBank/DDBJ whole genome shotgun (WGS) entry which is preliminary data.</text>
</comment>
<dbReference type="InterPro" id="IPR023525">
    <property type="entry name" value="Ureidogly_lyase_bac"/>
</dbReference>
<dbReference type="Pfam" id="PF04115">
    <property type="entry name" value="Ureidogly_lyase"/>
    <property type="match status" value="1"/>
</dbReference>
<comment type="catalytic activity">
    <reaction evidence="4 5">
        <text>(S)-ureidoglycolate = urea + glyoxylate</text>
        <dbReference type="Rhea" id="RHEA:11304"/>
        <dbReference type="ChEBI" id="CHEBI:16199"/>
        <dbReference type="ChEBI" id="CHEBI:36655"/>
        <dbReference type="ChEBI" id="CHEBI:57296"/>
        <dbReference type="EC" id="4.3.2.3"/>
    </reaction>
</comment>
<dbReference type="InterPro" id="IPR047233">
    <property type="entry name" value="UAH_cupin"/>
</dbReference>
<sequence length="168" mass="17858">MSARTIRIAPLTAEAFAPFGTVIDKEAVAPRPMNAGKARRYHDLAEVQVSGEGSRVVIGHVEAEPYPLPLRLSLVERHLLGAQAFVPLSPAPFLVVVCPDEDGRPGRPLAFLTAPGQGVCYGLGVWHGVLTPVGAPQDFLVIDRGGPGPNLEEHVFEEPWTVVAAEAA</sequence>
<dbReference type="EC" id="4.3.2.3" evidence="5"/>
<dbReference type="InterPro" id="IPR024060">
    <property type="entry name" value="Ureidoglycolate_lyase_dom_sf"/>
</dbReference>
<dbReference type="PANTHER" id="PTHR21221:SF1">
    <property type="entry name" value="UREIDOGLYCOLATE LYASE"/>
    <property type="match status" value="1"/>
</dbReference>
<gene>
    <name evidence="5" type="primary">allA</name>
    <name evidence="6" type="ORF">HNR00_004526</name>
</gene>
<comment type="subunit">
    <text evidence="1 5">Homodimer.</text>
</comment>
<dbReference type="NCBIfam" id="NF009932">
    <property type="entry name" value="PRK13395.1"/>
    <property type="match status" value="1"/>
</dbReference>
<dbReference type="InterPro" id="IPR011051">
    <property type="entry name" value="RmlC_Cupin_sf"/>
</dbReference>
<dbReference type="Gene3D" id="2.60.120.480">
    <property type="entry name" value="Ureidoglycolate hydrolase"/>
    <property type="match status" value="1"/>
</dbReference>
<dbReference type="RefSeq" id="WP_183573187.1">
    <property type="nucleotide sequence ID" value="NZ_JACHOP010000028.1"/>
</dbReference>